<gene>
    <name evidence="6" type="ORF">SAMN02982985_05416</name>
</gene>
<evidence type="ECO:0000256" key="3">
    <source>
        <dbReference type="ARBA" id="ARBA00023163"/>
    </source>
</evidence>
<dbReference type="EMBL" id="FOTW01000035">
    <property type="protein sequence ID" value="SFM82062.1"/>
    <property type="molecule type" value="Genomic_DNA"/>
</dbReference>
<dbReference type="Pfam" id="PF21993">
    <property type="entry name" value="TetR_C_13_2"/>
    <property type="match status" value="1"/>
</dbReference>
<dbReference type="OrthoDB" id="9809772at2"/>
<dbReference type="PANTHER" id="PTHR47506">
    <property type="entry name" value="TRANSCRIPTIONAL REGULATORY PROTEIN"/>
    <property type="match status" value="1"/>
</dbReference>
<name>A0A1I4TZ90_9BURK</name>
<evidence type="ECO:0000256" key="2">
    <source>
        <dbReference type="ARBA" id="ARBA00023125"/>
    </source>
</evidence>
<dbReference type="InterPro" id="IPR036271">
    <property type="entry name" value="Tet_transcr_reg_TetR-rel_C_sf"/>
</dbReference>
<keyword evidence="2 4" id="KW-0238">DNA-binding</keyword>
<dbReference type="InterPro" id="IPR009057">
    <property type="entry name" value="Homeodomain-like_sf"/>
</dbReference>
<evidence type="ECO:0000313" key="7">
    <source>
        <dbReference type="Proteomes" id="UP000199470"/>
    </source>
</evidence>
<dbReference type="InterPro" id="IPR054156">
    <property type="entry name" value="YxaF_TetR_C"/>
</dbReference>
<reference evidence="6 7" key="1">
    <citation type="submission" date="2016-10" db="EMBL/GenBank/DDBJ databases">
        <authorList>
            <person name="de Groot N.N."/>
        </authorList>
    </citation>
    <scope>NUCLEOTIDE SEQUENCE [LARGE SCALE GENOMIC DNA]</scope>
    <source>
        <strain evidence="6 7">ATCC 43154</strain>
    </source>
</reference>
<keyword evidence="7" id="KW-1185">Reference proteome</keyword>
<dbReference type="PANTHER" id="PTHR47506:SF1">
    <property type="entry name" value="HTH-TYPE TRANSCRIPTIONAL REGULATOR YJDC"/>
    <property type="match status" value="1"/>
</dbReference>
<evidence type="ECO:0000313" key="6">
    <source>
        <dbReference type="EMBL" id="SFM82062.1"/>
    </source>
</evidence>
<accession>A0A1I4TZ90</accession>
<dbReference type="RefSeq" id="WP_093390802.1">
    <property type="nucleotide sequence ID" value="NZ_FOTW01000035.1"/>
</dbReference>
<keyword evidence="1" id="KW-0805">Transcription regulation</keyword>
<proteinExistence type="predicted"/>
<dbReference type="InterPro" id="IPR001647">
    <property type="entry name" value="HTH_TetR"/>
</dbReference>
<evidence type="ECO:0000256" key="1">
    <source>
        <dbReference type="ARBA" id="ARBA00023015"/>
    </source>
</evidence>
<evidence type="ECO:0000256" key="4">
    <source>
        <dbReference type="PROSITE-ProRule" id="PRU00335"/>
    </source>
</evidence>
<sequence length="183" mass="20051">MARTIAERSDVVPQLAEVFRSYGYEGASLARITEGTGLGKGSIYHFFPGGKEEMAQAVLDDIDAWFRERVFLPLRQSAAPDGVAAMLRAVGQYFMSGQRVCLVGVFALGNERDRFAQRVRGYFDEWIVALAGALERAGRDPAQARDLAEEAVGAIQGALVLARAAEQPALFMRTLERLGRRLA</sequence>
<dbReference type="SUPFAM" id="SSF46689">
    <property type="entry name" value="Homeodomain-like"/>
    <property type="match status" value="1"/>
</dbReference>
<evidence type="ECO:0000259" key="5">
    <source>
        <dbReference type="PROSITE" id="PS50977"/>
    </source>
</evidence>
<keyword evidence="3" id="KW-0804">Transcription</keyword>
<organism evidence="6 7">
    <name type="scientific">Rugamonas rubra</name>
    <dbReference type="NCBI Taxonomy" id="758825"/>
    <lineage>
        <taxon>Bacteria</taxon>
        <taxon>Pseudomonadati</taxon>
        <taxon>Pseudomonadota</taxon>
        <taxon>Betaproteobacteria</taxon>
        <taxon>Burkholderiales</taxon>
        <taxon>Oxalobacteraceae</taxon>
        <taxon>Telluria group</taxon>
        <taxon>Rugamonas</taxon>
    </lineage>
</organism>
<dbReference type="Pfam" id="PF00440">
    <property type="entry name" value="TetR_N"/>
    <property type="match status" value="1"/>
</dbReference>
<dbReference type="SUPFAM" id="SSF48498">
    <property type="entry name" value="Tetracyclin repressor-like, C-terminal domain"/>
    <property type="match status" value="1"/>
</dbReference>
<dbReference type="Proteomes" id="UP000199470">
    <property type="component" value="Unassembled WGS sequence"/>
</dbReference>
<dbReference type="GO" id="GO:0003677">
    <property type="term" value="F:DNA binding"/>
    <property type="evidence" value="ECO:0007669"/>
    <property type="project" value="UniProtKB-UniRule"/>
</dbReference>
<dbReference type="STRING" id="758825.SAMN02982985_05416"/>
<dbReference type="AlphaFoldDB" id="A0A1I4TZ90"/>
<dbReference type="PROSITE" id="PS50977">
    <property type="entry name" value="HTH_TETR_2"/>
    <property type="match status" value="1"/>
</dbReference>
<feature type="DNA-binding region" description="H-T-H motif" evidence="4">
    <location>
        <begin position="28"/>
        <end position="47"/>
    </location>
</feature>
<protein>
    <submittedName>
        <fullName evidence="6">Transcriptional regulator, TetR family</fullName>
    </submittedName>
</protein>
<dbReference type="Gene3D" id="1.10.357.10">
    <property type="entry name" value="Tetracycline Repressor, domain 2"/>
    <property type="match status" value="1"/>
</dbReference>
<feature type="domain" description="HTH tetR-type" evidence="5">
    <location>
        <begin position="5"/>
        <end position="65"/>
    </location>
</feature>